<keyword evidence="2" id="KW-0812">Transmembrane</keyword>
<name>A0A1G7Y2H6_9BURK</name>
<feature type="transmembrane region" description="Helical" evidence="2">
    <location>
        <begin position="53"/>
        <end position="76"/>
    </location>
</feature>
<feature type="region of interest" description="Disordered" evidence="1">
    <location>
        <begin position="138"/>
        <end position="199"/>
    </location>
</feature>
<proteinExistence type="predicted"/>
<feature type="region of interest" description="Disordered" evidence="1">
    <location>
        <begin position="1"/>
        <end position="44"/>
    </location>
</feature>
<dbReference type="OrthoDB" id="9006324at2"/>
<accession>A0A1G7Y2H6</accession>
<feature type="compositionally biased region" description="Basic and acidic residues" evidence="1">
    <location>
        <begin position="15"/>
        <end position="28"/>
    </location>
</feature>
<organism evidence="3 4">
    <name type="scientific">Paraburkholderia phenazinium</name>
    <dbReference type="NCBI Taxonomy" id="60549"/>
    <lineage>
        <taxon>Bacteria</taxon>
        <taxon>Pseudomonadati</taxon>
        <taxon>Pseudomonadota</taxon>
        <taxon>Betaproteobacteria</taxon>
        <taxon>Burkholderiales</taxon>
        <taxon>Burkholderiaceae</taxon>
        <taxon>Paraburkholderia</taxon>
    </lineage>
</organism>
<reference evidence="3 4" key="1">
    <citation type="submission" date="2016-10" db="EMBL/GenBank/DDBJ databases">
        <authorList>
            <person name="de Groot N.N."/>
        </authorList>
    </citation>
    <scope>NUCLEOTIDE SEQUENCE [LARGE SCALE GENOMIC DNA]</scope>
    <source>
        <strain evidence="3 4">LMG 2247</strain>
    </source>
</reference>
<keyword evidence="2" id="KW-0472">Membrane</keyword>
<evidence type="ECO:0000313" key="4">
    <source>
        <dbReference type="Proteomes" id="UP000199706"/>
    </source>
</evidence>
<feature type="compositionally biased region" description="Polar residues" evidence="1">
    <location>
        <begin position="169"/>
        <end position="183"/>
    </location>
</feature>
<protein>
    <submittedName>
        <fullName evidence="3">Uncharacterized protein</fullName>
    </submittedName>
</protein>
<dbReference type="Proteomes" id="UP000199706">
    <property type="component" value="Unassembled WGS sequence"/>
</dbReference>
<sequence length="228" mass="23455">MAKHTEPPESGAGNDADHPADTPQRDSAQDFSQDFDPAIEPGSAAPPARFGRLALWAASTSALTLGVAATVAYGVWFDQDQRTYAKAMAVAQQTVSAGVAVVPEQPTLSAGPATAPAPQSAWSGHVALAAPPAEPPATLAEAADADPGPSASPPQPESTGVAPRASVAPPSSTAQPATVSCSEKQTRHRAAPRVKPNSGLFARMGSFFHRVSYRQRGNGSQRDIYAHS</sequence>
<keyword evidence="2" id="KW-1133">Transmembrane helix</keyword>
<dbReference type="RefSeq" id="WP_090685301.1">
    <property type="nucleotide sequence ID" value="NZ_CADERL010000012.1"/>
</dbReference>
<evidence type="ECO:0000256" key="2">
    <source>
        <dbReference type="SAM" id="Phobius"/>
    </source>
</evidence>
<dbReference type="EMBL" id="FNCJ01000006">
    <property type="protein sequence ID" value="SDG90584.1"/>
    <property type="molecule type" value="Genomic_DNA"/>
</dbReference>
<gene>
    <name evidence="3" type="ORF">SAMN05216466_1066</name>
</gene>
<evidence type="ECO:0000256" key="1">
    <source>
        <dbReference type="SAM" id="MobiDB-lite"/>
    </source>
</evidence>
<feature type="compositionally biased region" description="Low complexity" evidence="1">
    <location>
        <begin position="138"/>
        <end position="149"/>
    </location>
</feature>
<dbReference type="AlphaFoldDB" id="A0A1G7Y2H6"/>
<evidence type="ECO:0000313" key="3">
    <source>
        <dbReference type="EMBL" id="SDG90584.1"/>
    </source>
</evidence>